<sequence length="118" mass="11983">MAPSPLARPVLDPFPVPGAAQPTPVCCSALHVANPDRSGLDSPHKAAQSGSWPVLPAASTILLVAPWLCSSPTTPLHNQASAQEQSLAANAICSSPELTDDGSIHLSEPPLAPLPVSA</sequence>
<evidence type="ECO:0000313" key="2">
    <source>
        <dbReference type="EMBL" id="PHH61904.1"/>
    </source>
</evidence>
<evidence type="ECO:0000256" key="1">
    <source>
        <dbReference type="SAM" id="MobiDB-lite"/>
    </source>
</evidence>
<gene>
    <name evidence="2" type="ORF">CDD81_7768</name>
</gene>
<keyword evidence="3" id="KW-1185">Reference proteome</keyword>
<dbReference type="OrthoDB" id="1873458at2759"/>
<reference evidence="2 3" key="1">
    <citation type="submission" date="2017-06" db="EMBL/GenBank/DDBJ databases">
        <title>Ant-infecting Ophiocordyceps genomes reveal a high diversity of potential behavioral manipulation genes and a possible major role for enterotoxins.</title>
        <authorList>
            <person name="De Bekker C."/>
            <person name="Evans H.C."/>
            <person name="Brachmann A."/>
            <person name="Hughes D.P."/>
        </authorList>
    </citation>
    <scope>NUCLEOTIDE SEQUENCE [LARGE SCALE GENOMIC DNA]</scope>
    <source>
        <strain evidence="2 3">Map64</strain>
    </source>
</reference>
<dbReference type="AlphaFoldDB" id="A0A2C5Y4M5"/>
<feature type="region of interest" description="Disordered" evidence="1">
    <location>
        <begin position="98"/>
        <end position="118"/>
    </location>
</feature>
<comment type="caution">
    <text evidence="2">The sequence shown here is derived from an EMBL/GenBank/DDBJ whole genome shotgun (WGS) entry which is preliminary data.</text>
</comment>
<organism evidence="2 3">
    <name type="scientific">Ophiocordyceps australis</name>
    <dbReference type="NCBI Taxonomy" id="1399860"/>
    <lineage>
        <taxon>Eukaryota</taxon>
        <taxon>Fungi</taxon>
        <taxon>Dikarya</taxon>
        <taxon>Ascomycota</taxon>
        <taxon>Pezizomycotina</taxon>
        <taxon>Sordariomycetes</taxon>
        <taxon>Hypocreomycetidae</taxon>
        <taxon>Hypocreales</taxon>
        <taxon>Ophiocordycipitaceae</taxon>
        <taxon>Ophiocordyceps</taxon>
    </lineage>
</organism>
<proteinExistence type="predicted"/>
<name>A0A2C5Y4M5_9HYPO</name>
<accession>A0A2C5Y4M5</accession>
<protein>
    <submittedName>
        <fullName evidence="2">Uncharacterized protein</fullName>
    </submittedName>
</protein>
<dbReference type="EMBL" id="NJET01000088">
    <property type="protein sequence ID" value="PHH61904.1"/>
    <property type="molecule type" value="Genomic_DNA"/>
</dbReference>
<evidence type="ECO:0000313" key="3">
    <source>
        <dbReference type="Proteomes" id="UP000226192"/>
    </source>
</evidence>
<dbReference type="Proteomes" id="UP000226192">
    <property type="component" value="Unassembled WGS sequence"/>
</dbReference>